<dbReference type="InterPro" id="IPR003661">
    <property type="entry name" value="HisK_dim/P_dom"/>
</dbReference>
<evidence type="ECO:0000256" key="15">
    <source>
        <dbReference type="SAM" id="MobiDB-lite"/>
    </source>
</evidence>
<keyword evidence="6" id="KW-0597">Phosphoprotein</keyword>
<dbReference type="PANTHER" id="PTHR44936">
    <property type="entry name" value="SENSOR PROTEIN CREC"/>
    <property type="match status" value="1"/>
</dbReference>
<dbReference type="Gene3D" id="1.10.287.130">
    <property type="match status" value="1"/>
</dbReference>
<evidence type="ECO:0000256" key="14">
    <source>
        <dbReference type="ARBA" id="ARBA00023136"/>
    </source>
</evidence>
<comment type="caution">
    <text evidence="19">The sequence shown here is derived from an EMBL/GenBank/DDBJ whole genome shotgun (WGS) entry which is preliminary data.</text>
</comment>
<keyword evidence="5" id="KW-0997">Cell inner membrane</keyword>
<dbReference type="Pfam" id="PF02518">
    <property type="entry name" value="HATPase_c"/>
    <property type="match status" value="1"/>
</dbReference>
<dbReference type="InterPro" id="IPR005467">
    <property type="entry name" value="His_kinase_dom"/>
</dbReference>
<reference evidence="19 20" key="1">
    <citation type="submission" date="2018-04" db="EMBL/GenBank/DDBJ databases">
        <title>Pelagivirga bohaiensis gen. nov., sp. nov., a bacterium isolated from the Bohai Sea.</title>
        <authorList>
            <person name="Ji X."/>
        </authorList>
    </citation>
    <scope>NUCLEOTIDE SEQUENCE [LARGE SCALE GENOMIC DNA]</scope>
    <source>
        <strain evidence="19 20">BH-SD16</strain>
    </source>
</reference>
<dbReference type="EMBL" id="QCYG01000007">
    <property type="protein sequence ID" value="PVA06156.1"/>
    <property type="molecule type" value="Genomic_DNA"/>
</dbReference>
<feature type="domain" description="Histidine kinase" evidence="17">
    <location>
        <begin position="240"/>
        <end position="438"/>
    </location>
</feature>
<evidence type="ECO:0000256" key="13">
    <source>
        <dbReference type="ARBA" id="ARBA00023012"/>
    </source>
</evidence>
<keyword evidence="13" id="KW-0902">Two-component regulatory system</keyword>
<evidence type="ECO:0000259" key="17">
    <source>
        <dbReference type="PROSITE" id="PS50109"/>
    </source>
</evidence>
<dbReference type="GO" id="GO:0000155">
    <property type="term" value="F:phosphorelay sensor kinase activity"/>
    <property type="evidence" value="ECO:0007669"/>
    <property type="project" value="InterPro"/>
</dbReference>
<evidence type="ECO:0000256" key="8">
    <source>
        <dbReference type="ARBA" id="ARBA00022692"/>
    </source>
</evidence>
<evidence type="ECO:0000256" key="5">
    <source>
        <dbReference type="ARBA" id="ARBA00022519"/>
    </source>
</evidence>
<dbReference type="PANTHER" id="PTHR44936:SF5">
    <property type="entry name" value="SENSOR HISTIDINE KINASE ENVZ"/>
    <property type="match status" value="1"/>
</dbReference>
<dbReference type="InterPro" id="IPR004358">
    <property type="entry name" value="Sig_transdc_His_kin-like_C"/>
</dbReference>
<keyword evidence="10 19" id="KW-0418">Kinase</keyword>
<dbReference type="SMART" id="SM00388">
    <property type="entry name" value="HisKA"/>
    <property type="match status" value="1"/>
</dbReference>
<keyword evidence="20" id="KW-1185">Reference proteome</keyword>
<dbReference type="GO" id="GO:0005886">
    <property type="term" value="C:plasma membrane"/>
    <property type="evidence" value="ECO:0007669"/>
    <property type="project" value="UniProtKB-SubCell"/>
</dbReference>
<dbReference type="PROSITE" id="PS50109">
    <property type="entry name" value="HIS_KIN"/>
    <property type="match status" value="1"/>
</dbReference>
<feature type="transmembrane region" description="Helical" evidence="16">
    <location>
        <begin position="161"/>
        <end position="180"/>
    </location>
</feature>
<dbReference type="Gene3D" id="3.30.565.10">
    <property type="entry name" value="Histidine kinase-like ATPase, C-terminal domain"/>
    <property type="match status" value="1"/>
</dbReference>
<evidence type="ECO:0000313" key="20">
    <source>
        <dbReference type="Proteomes" id="UP000244817"/>
    </source>
</evidence>
<evidence type="ECO:0000256" key="10">
    <source>
        <dbReference type="ARBA" id="ARBA00022777"/>
    </source>
</evidence>
<evidence type="ECO:0000256" key="16">
    <source>
        <dbReference type="SAM" id="Phobius"/>
    </source>
</evidence>
<organism evidence="19 20">
    <name type="scientific">Thalassorhabdomicrobium marinisediminis</name>
    <dbReference type="NCBI Taxonomy" id="2170577"/>
    <lineage>
        <taxon>Bacteria</taxon>
        <taxon>Pseudomonadati</taxon>
        <taxon>Pseudomonadota</taxon>
        <taxon>Alphaproteobacteria</taxon>
        <taxon>Rhodobacterales</taxon>
        <taxon>Paracoccaceae</taxon>
        <taxon>Thalassorhabdomicrobium</taxon>
    </lineage>
</organism>
<dbReference type="CDD" id="cd00082">
    <property type="entry name" value="HisKA"/>
    <property type="match status" value="1"/>
</dbReference>
<evidence type="ECO:0000256" key="9">
    <source>
        <dbReference type="ARBA" id="ARBA00022741"/>
    </source>
</evidence>
<dbReference type="Proteomes" id="UP000244817">
    <property type="component" value="Unassembled WGS sequence"/>
</dbReference>
<dbReference type="AlphaFoldDB" id="A0A2T7FVE7"/>
<dbReference type="GO" id="GO:0005524">
    <property type="term" value="F:ATP binding"/>
    <property type="evidence" value="ECO:0007669"/>
    <property type="project" value="UniProtKB-KW"/>
</dbReference>
<dbReference type="PRINTS" id="PR00344">
    <property type="entry name" value="BCTRLSENSOR"/>
</dbReference>
<evidence type="ECO:0000313" key="19">
    <source>
        <dbReference type="EMBL" id="PVA06156.1"/>
    </source>
</evidence>
<sequence length="438" mass="47981">MSFKWLKDYMPRSLYGRAALILILPVITLQLAISVGFIQRHFERVTEQMTASIILDLQFLVDTINEAESVEAARRAGQGIADPLALKFALPAPRVPAQSTRLWYDLSGIVVERSLHAGMAGVGPVVLDNHRIVQTYIDTDFGPMEVEFRRSRVSASNPHQLLVWMVVLGALMTLIAYIYLRNQLRPITRLAHAATAYGRGRVVPYHPAGANEVRTAGHAFLDMRNRIERQSQTRTLMLSGVSHDLRTPLTRLRLGLGLLDDEDVEPLVRDVDDMERLLDAFLDFARGDAEDETSATDPAKLAQQVLTNAARTGQAVQAGVIEGGVEVPMRPFAVRRALENLVGNALRYGQAARLSVTVSPKTVVFTVEDDGPGIPPDQREDATRPFTRLDPARNQDRGSGVGLGLAIVEDIARAHGGLLRLGESADLGGLKADVVLGR</sequence>
<evidence type="ECO:0000256" key="7">
    <source>
        <dbReference type="ARBA" id="ARBA00022679"/>
    </source>
</evidence>
<dbReference type="InterPro" id="IPR036097">
    <property type="entry name" value="HisK_dim/P_sf"/>
</dbReference>
<keyword evidence="8 16" id="KW-0812">Transmembrane</keyword>
<evidence type="ECO:0000256" key="6">
    <source>
        <dbReference type="ARBA" id="ARBA00022553"/>
    </source>
</evidence>
<dbReference type="InterPro" id="IPR003594">
    <property type="entry name" value="HATPase_dom"/>
</dbReference>
<dbReference type="SUPFAM" id="SSF47384">
    <property type="entry name" value="Homodimeric domain of signal transducing histidine kinase"/>
    <property type="match status" value="1"/>
</dbReference>
<evidence type="ECO:0000259" key="18">
    <source>
        <dbReference type="PROSITE" id="PS50885"/>
    </source>
</evidence>
<dbReference type="InterPro" id="IPR036890">
    <property type="entry name" value="HATPase_C_sf"/>
</dbReference>
<feature type="domain" description="HAMP" evidence="18">
    <location>
        <begin position="181"/>
        <end position="232"/>
    </location>
</feature>
<dbReference type="Pfam" id="PF00512">
    <property type="entry name" value="HisKA"/>
    <property type="match status" value="1"/>
</dbReference>
<keyword evidence="9" id="KW-0547">Nucleotide-binding</keyword>
<dbReference type="SMART" id="SM00387">
    <property type="entry name" value="HATPase_c"/>
    <property type="match status" value="1"/>
</dbReference>
<keyword evidence="11" id="KW-0067">ATP-binding</keyword>
<keyword evidence="4" id="KW-1003">Cell membrane</keyword>
<dbReference type="PROSITE" id="PS50885">
    <property type="entry name" value="HAMP"/>
    <property type="match status" value="1"/>
</dbReference>
<dbReference type="SUPFAM" id="SSF55874">
    <property type="entry name" value="ATPase domain of HSP90 chaperone/DNA topoisomerase II/histidine kinase"/>
    <property type="match status" value="1"/>
</dbReference>
<comment type="catalytic activity">
    <reaction evidence="1">
        <text>ATP + protein L-histidine = ADP + protein N-phospho-L-histidine.</text>
        <dbReference type="EC" id="2.7.13.3"/>
    </reaction>
</comment>
<dbReference type="OrthoDB" id="9804645at2"/>
<name>A0A2T7FVE7_9RHOB</name>
<keyword evidence="14 16" id="KW-0472">Membrane</keyword>
<evidence type="ECO:0000256" key="12">
    <source>
        <dbReference type="ARBA" id="ARBA00022989"/>
    </source>
</evidence>
<keyword evidence="7" id="KW-0808">Transferase</keyword>
<evidence type="ECO:0000256" key="11">
    <source>
        <dbReference type="ARBA" id="ARBA00022840"/>
    </source>
</evidence>
<dbReference type="InterPro" id="IPR003660">
    <property type="entry name" value="HAMP_dom"/>
</dbReference>
<protein>
    <recommendedName>
        <fullName evidence="3">histidine kinase</fullName>
        <ecNumber evidence="3">2.7.13.3</ecNumber>
    </recommendedName>
</protein>
<dbReference type="InterPro" id="IPR050980">
    <property type="entry name" value="2C_sensor_his_kinase"/>
</dbReference>
<evidence type="ECO:0000256" key="1">
    <source>
        <dbReference type="ARBA" id="ARBA00000085"/>
    </source>
</evidence>
<evidence type="ECO:0000256" key="4">
    <source>
        <dbReference type="ARBA" id="ARBA00022475"/>
    </source>
</evidence>
<feature type="region of interest" description="Disordered" evidence="15">
    <location>
        <begin position="367"/>
        <end position="398"/>
    </location>
</feature>
<dbReference type="EC" id="2.7.13.3" evidence="3"/>
<proteinExistence type="predicted"/>
<comment type="subcellular location">
    <subcellularLocation>
        <location evidence="2">Cell inner membrane</location>
        <topology evidence="2">Multi-pass membrane protein</topology>
    </subcellularLocation>
</comment>
<evidence type="ECO:0000256" key="3">
    <source>
        <dbReference type="ARBA" id="ARBA00012438"/>
    </source>
</evidence>
<accession>A0A2T7FVE7</accession>
<keyword evidence="12 16" id="KW-1133">Transmembrane helix</keyword>
<gene>
    <name evidence="19" type="ORF">DC363_12685</name>
</gene>
<evidence type="ECO:0000256" key="2">
    <source>
        <dbReference type="ARBA" id="ARBA00004429"/>
    </source>
</evidence>